<feature type="chain" id="PRO_5005189176" evidence="2">
    <location>
        <begin position="18"/>
        <end position="603"/>
    </location>
</feature>
<dbReference type="EMBL" id="CDMZ01000683">
    <property type="protein sequence ID" value="CEM19421.1"/>
    <property type="molecule type" value="Genomic_DNA"/>
</dbReference>
<feature type="compositionally biased region" description="Polar residues" evidence="1">
    <location>
        <begin position="196"/>
        <end position="207"/>
    </location>
</feature>
<name>A0A0G4FWV0_9ALVE</name>
<sequence length="603" mass="65522">MLAAISLGLSFVSEVGGDIVKEAGREWAMKLYQHLGAKEFPNLNTLLTSEKKSAADFTAKFQGVMEEAAKEPENSVNRKLLEKKEEGQRLLDRGKKLHTAIQDQVKRQTSLKTLKDIADGFLVEKFQGKLTTLAEERREFLNSFCLAAGYLSSSDPPGKEGKGTETSRGEDKENSDPAPLGALLKASTELQHNDTASQGDTFFTCPSFSPRLPSPEHPPLHSRVPCHSADADEERDGRATGTKRTLVAEEGQQDEDHPSQRHYSRLDTTATAATLATNAVAEHFADEEGGGGGQSTHLIALPNTRPVKRLRSQSAPSLFRSRAPTGTAVTLGELTRASTVIQQEDPQPAPSSPSTSLSVRLTPFCCPHFLEGQVEEKKKKEVCDECGGPFSQLTSAEASGVWEEIVSNIRDCLERTGGGGEGKGEEVEREWRINRNLLPHARLEDAAGRLFGGHVISAISRDHVHARPLRAVEVERGEDIEGTQTLSLNQTLSLGEEYEGDAEEEAGRGVALVRVSGRKPFFVCSKGATAYGDGETAAPTTTPLWTLQQKGSQVDLHEGDRIGFCCPVRERDPSMPLQNKPAAGADGRRYPQPFFGFTVERTG</sequence>
<protein>
    <submittedName>
        <fullName evidence="3">Uncharacterized protein</fullName>
    </submittedName>
</protein>
<keyword evidence="2" id="KW-0732">Signal</keyword>
<accession>A0A0G4FWV0</accession>
<dbReference type="AlphaFoldDB" id="A0A0G4FWV0"/>
<feature type="region of interest" description="Disordered" evidence="1">
    <location>
        <begin position="196"/>
        <end position="263"/>
    </location>
</feature>
<proteinExistence type="predicted"/>
<gene>
    <name evidence="3" type="ORF">Cvel_19079</name>
</gene>
<evidence type="ECO:0000313" key="3">
    <source>
        <dbReference type="EMBL" id="CEM19421.1"/>
    </source>
</evidence>
<feature type="signal peptide" evidence="2">
    <location>
        <begin position="1"/>
        <end position="17"/>
    </location>
</feature>
<dbReference type="VEuPathDB" id="CryptoDB:Cvel_19079"/>
<feature type="compositionally biased region" description="Basic and acidic residues" evidence="1">
    <location>
        <begin position="157"/>
        <end position="175"/>
    </location>
</feature>
<evidence type="ECO:0000256" key="2">
    <source>
        <dbReference type="SAM" id="SignalP"/>
    </source>
</evidence>
<organism evidence="3">
    <name type="scientific">Chromera velia CCMP2878</name>
    <dbReference type="NCBI Taxonomy" id="1169474"/>
    <lineage>
        <taxon>Eukaryota</taxon>
        <taxon>Sar</taxon>
        <taxon>Alveolata</taxon>
        <taxon>Colpodellida</taxon>
        <taxon>Chromeraceae</taxon>
        <taxon>Chromera</taxon>
    </lineage>
</organism>
<reference evidence="3" key="1">
    <citation type="submission" date="2014-11" db="EMBL/GenBank/DDBJ databases">
        <authorList>
            <person name="Otto D Thomas"/>
            <person name="Naeem Raeece"/>
        </authorList>
    </citation>
    <scope>NUCLEOTIDE SEQUENCE</scope>
</reference>
<evidence type="ECO:0000256" key="1">
    <source>
        <dbReference type="SAM" id="MobiDB-lite"/>
    </source>
</evidence>
<feature type="region of interest" description="Disordered" evidence="1">
    <location>
        <begin position="152"/>
        <end position="180"/>
    </location>
</feature>